<dbReference type="PANTHER" id="PTHR10788:SF15">
    <property type="entry name" value="TREHALOSE SYNTHASE COMPLEX REGULATORY SUBUNIT TPS3-RELATED"/>
    <property type="match status" value="1"/>
</dbReference>
<dbReference type="FunFam" id="3.40.50.2000:FF:000099">
    <property type="entry name" value="Alpha,alpha-trehalose phosphate synthase subunit, putative"/>
    <property type="match status" value="1"/>
</dbReference>
<dbReference type="Pfam" id="PF02358">
    <property type="entry name" value="Trehalose_PPase"/>
    <property type="match status" value="1"/>
</dbReference>
<dbReference type="InterPro" id="IPR003337">
    <property type="entry name" value="Trehalose_PPase"/>
</dbReference>
<dbReference type="SUPFAM" id="SSF56784">
    <property type="entry name" value="HAD-like"/>
    <property type="match status" value="1"/>
</dbReference>
<dbReference type="GO" id="GO:0005946">
    <property type="term" value="C:alpha,alpha-trehalose-phosphate synthase complex (UDP-forming)"/>
    <property type="evidence" value="ECO:0007669"/>
    <property type="project" value="TreeGrafter"/>
</dbReference>
<dbReference type="SUPFAM" id="SSF53756">
    <property type="entry name" value="UDP-Glycosyltransferase/glycogen phosphorylase"/>
    <property type="match status" value="1"/>
</dbReference>
<dbReference type="CDD" id="cd03788">
    <property type="entry name" value="GT20_TPS"/>
    <property type="match status" value="1"/>
</dbReference>
<dbReference type="InterPro" id="IPR036412">
    <property type="entry name" value="HAD-like_sf"/>
</dbReference>
<reference evidence="3" key="2">
    <citation type="submission" date="2021-01" db="EMBL/GenBank/DDBJ databases">
        <authorList>
            <person name="Schikora-Tamarit M.A."/>
        </authorList>
    </citation>
    <scope>NUCLEOTIDE SEQUENCE</scope>
    <source>
        <strain evidence="3">CBS2887</strain>
    </source>
</reference>
<evidence type="ECO:0000256" key="2">
    <source>
        <dbReference type="SAM" id="MobiDB-lite"/>
    </source>
</evidence>
<feature type="region of interest" description="Disordered" evidence="2">
    <location>
        <begin position="59"/>
        <end position="91"/>
    </location>
</feature>
<keyword evidence="4" id="KW-1185">Reference proteome</keyword>
<evidence type="ECO:0000313" key="3">
    <source>
        <dbReference type="EMBL" id="KAH3682112.1"/>
    </source>
</evidence>
<evidence type="ECO:0000313" key="4">
    <source>
        <dbReference type="Proteomes" id="UP000774326"/>
    </source>
</evidence>
<dbReference type="OrthoDB" id="755951at2759"/>
<protein>
    <recommendedName>
        <fullName evidence="5">Alpha,alpha-trehalose-phosphate synthase (UDP-forming)</fullName>
    </recommendedName>
</protein>
<name>A0A9P8Q0U5_WICPI</name>
<dbReference type="Pfam" id="PF00982">
    <property type="entry name" value="Glyco_transf_20"/>
    <property type="match status" value="1"/>
</dbReference>
<dbReference type="EMBL" id="JAEUBG010003944">
    <property type="protein sequence ID" value="KAH3682112.1"/>
    <property type="molecule type" value="Genomic_DNA"/>
</dbReference>
<comment type="caution">
    <text evidence="3">The sequence shown here is derived from an EMBL/GenBank/DDBJ whole genome shotgun (WGS) entry which is preliminary data.</text>
</comment>
<gene>
    <name evidence="3" type="ORF">WICPIJ_006915</name>
</gene>
<organism evidence="3 4">
    <name type="scientific">Wickerhamomyces pijperi</name>
    <name type="common">Yeast</name>
    <name type="synonym">Pichia pijperi</name>
    <dbReference type="NCBI Taxonomy" id="599730"/>
    <lineage>
        <taxon>Eukaryota</taxon>
        <taxon>Fungi</taxon>
        <taxon>Dikarya</taxon>
        <taxon>Ascomycota</taxon>
        <taxon>Saccharomycotina</taxon>
        <taxon>Saccharomycetes</taxon>
        <taxon>Phaffomycetales</taxon>
        <taxon>Wickerhamomycetaceae</taxon>
        <taxon>Wickerhamomyces</taxon>
    </lineage>
</organism>
<dbReference type="Gene3D" id="3.40.50.2000">
    <property type="entry name" value="Glycogen Phosphorylase B"/>
    <property type="match status" value="2"/>
</dbReference>
<dbReference type="GO" id="GO:0005829">
    <property type="term" value="C:cytosol"/>
    <property type="evidence" value="ECO:0007669"/>
    <property type="project" value="TreeGrafter"/>
</dbReference>
<keyword evidence="1" id="KW-0597">Phosphoprotein</keyword>
<dbReference type="PANTHER" id="PTHR10788">
    <property type="entry name" value="TREHALOSE-6-PHOSPHATE SYNTHASE"/>
    <property type="match status" value="1"/>
</dbReference>
<evidence type="ECO:0008006" key="5">
    <source>
        <dbReference type="Google" id="ProtNLM"/>
    </source>
</evidence>
<evidence type="ECO:0000256" key="1">
    <source>
        <dbReference type="ARBA" id="ARBA00022553"/>
    </source>
</evidence>
<dbReference type="AlphaFoldDB" id="A0A9P8Q0U5"/>
<reference evidence="3" key="1">
    <citation type="journal article" date="2021" name="Open Biol.">
        <title>Shared evolutionary footprints suggest mitochondrial oxidative damage underlies multiple complex I losses in fungi.</title>
        <authorList>
            <person name="Schikora-Tamarit M.A."/>
            <person name="Marcet-Houben M."/>
            <person name="Nosek J."/>
            <person name="Gabaldon T."/>
        </authorList>
    </citation>
    <scope>NUCLEOTIDE SEQUENCE</scope>
    <source>
        <strain evidence="3">CBS2887</strain>
    </source>
</reference>
<dbReference type="GO" id="GO:0003825">
    <property type="term" value="F:alpha,alpha-trehalose-phosphate synthase (UDP-forming) activity"/>
    <property type="evidence" value="ECO:0007669"/>
    <property type="project" value="TreeGrafter"/>
</dbReference>
<dbReference type="GO" id="GO:0004805">
    <property type="term" value="F:trehalose-phosphatase activity"/>
    <property type="evidence" value="ECO:0007669"/>
    <property type="project" value="TreeGrafter"/>
</dbReference>
<dbReference type="GO" id="GO:0005992">
    <property type="term" value="P:trehalose biosynthetic process"/>
    <property type="evidence" value="ECO:0007669"/>
    <property type="project" value="InterPro"/>
</dbReference>
<accession>A0A9P8Q0U5</accession>
<dbReference type="Proteomes" id="UP000774326">
    <property type="component" value="Unassembled WGS sequence"/>
</dbReference>
<proteinExistence type="predicted"/>
<dbReference type="InterPro" id="IPR001830">
    <property type="entry name" value="Glyco_trans_20"/>
</dbReference>
<sequence length="1020" mass="114657">MTLIVASLSKPIEELAQSHPITAPKSKRSSSSSLHLGSLPLASFTAIATEDGIKIPQGKAQTSINHHNHNNGSINSDSHHNSPPKIPSSSVEDLFYPLSQMQSGSTSPKNVKSILSHYKSSNLTSANISTSSIDLTISPKQFDSIVDLKSGLDTLALKKQLSASSSSSSVFIPKSRVASPPASSVFDSVNSKKFDVGLPSVKRTRKHSILKYQTDDDAAEDFDARLYKFDDHELEDDYDSGRHHDIPTFGGFSKKSVLNKEEKTNIFEKAPFNVVEYGKGNGGLKNAIKSAVAKEVVKDYKWLGTIGIPTDELPETTKSKITTELRENFHSESVLPDDITFQGHYKNFCKQILWPTFHYQIPDNPKSKAFEDHSWKYYNELNRNFADKIIEIYNDGDVIWIHDYHLLLVPQMVREALPNAEIGFFLHVSFPSSEVFRCLAQREKLLLGMLGANTIHFQTTEYVRHFLQTCNKLILSDISKDELRHKGKSVKVMSDPLGIDVHDLQSQLATEEVETLRELVRERWAGKFMILARDKFDRIRGVKQRLLAYEMFLKANPKRIDDTVLIQISPKEASTDTVLEGEIMSVADRINAMSSNISDSPSVVFFNQDIEFSQYLALLSEANAFIVSSMREGMNLTCHEFVVATSEKKSPLILSEFTGSAGVFTDGSFLINPWDLRDVAKTFEAVHSLSKSEKENNWRKLFDVVNNLDCDKWVSSCLSTIHSSWEYQQQRQKYSTLDVREFAKYYNNAPNGKRLFVILQDYIPNERILKIMSDLTLQAHHVYVLSTFSIEEIDRIYARIPRLGFIGEAGGYIKVHNGGKWTKNYKPQIQELLSNIAIVAQSYAERLPGSYVQVSSSMVKFHVEQVKDEERKQSTVGDLIAHVNSSSETDLHATFSKDIVYIQEPNIALSAFKWLYSEITLPGSAEELSIASVPVSPVISSYSEYSGSNITGDMEFMTVVGEASDMFDNVLEYANFMSGKIDHVYTISYGDGLSSATDHVEGLNDLFNVFAFVMDKRNRK</sequence>